<evidence type="ECO:0000313" key="1">
    <source>
        <dbReference type="EMBL" id="MVQ39499.1"/>
    </source>
</evidence>
<proteinExistence type="predicted"/>
<keyword evidence="2" id="KW-1185">Reference proteome</keyword>
<dbReference type="EMBL" id="WSEM01000034">
    <property type="protein sequence ID" value="MVQ39499.1"/>
    <property type="molecule type" value="Genomic_DNA"/>
</dbReference>
<evidence type="ECO:0000313" key="2">
    <source>
        <dbReference type="Proteomes" id="UP000467637"/>
    </source>
</evidence>
<protein>
    <submittedName>
        <fullName evidence="1">Uncharacterized protein</fullName>
    </submittedName>
</protein>
<comment type="caution">
    <text evidence="1">The sequence shown here is derived from an EMBL/GenBank/DDBJ whole genome shotgun (WGS) entry which is preliminary data.</text>
</comment>
<dbReference type="Proteomes" id="UP000467637">
    <property type="component" value="Unassembled WGS sequence"/>
</dbReference>
<organism evidence="1 2">
    <name type="scientific">Paenibacillus anseongense</name>
    <dbReference type="NCBI Taxonomy" id="2682845"/>
    <lineage>
        <taxon>Bacteria</taxon>
        <taxon>Bacillati</taxon>
        <taxon>Bacillota</taxon>
        <taxon>Bacilli</taxon>
        <taxon>Bacillales</taxon>
        <taxon>Paenibacillaceae</taxon>
        <taxon>Paenibacillus</taxon>
    </lineage>
</organism>
<name>A0ABW9UH39_9BACL</name>
<dbReference type="RefSeq" id="WP_157325638.1">
    <property type="nucleotide sequence ID" value="NZ_WSEM01000034.1"/>
</dbReference>
<sequence>MSIIQYDNELENAIFFCDYITVMNDGVMTGGGNIKAYDEKKVQIGDEWYSREKSTFIVSLPPQAYINF</sequence>
<accession>A0ABW9UH39</accession>
<reference evidence="1 2" key="1">
    <citation type="submission" date="2019-12" db="EMBL/GenBank/DDBJ databases">
        <authorList>
            <person name="Huq M.A."/>
        </authorList>
    </citation>
    <scope>NUCLEOTIDE SEQUENCE [LARGE SCALE GENOMIC DNA]</scope>
    <source>
        <strain evidence="1 2">MAH-34</strain>
    </source>
</reference>
<gene>
    <name evidence="1" type="ORF">GON05_33400</name>
</gene>